<accession>A0A5K7XGC9</accession>
<protein>
    <submittedName>
        <fullName evidence="1">Uncharacterized protein</fullName>
    </submittedName>
</protein>
<keyword evidence="2" id="KW-1185">Reference proteome</keyword>
<sequence>MRRWSPNGRADRFASGCLSFFSWSRASARHLSNAATNHRSRVENLADGDSPPSVAACLKSSGVTRPYCELPSFATLLIY</sequence>
<dbReference type="KEGG" id="lpav:PLANPX_3573"/>
<evidence type="ECO:0000313" key="1">
    <source>
        <dbReference type="EMBL" id="BBO33961.1"/>
    </source>
</evidence>
<reference evidence="2" key="1">
    <citation type="submission" date="2019-10" db="EMBL/GenBank/DDBJ databases">
        <title>Lacipirellula parvula gen. nov., sp. nov., representing a lineage of planctomycetes widespread in freshwater anoxic habitats, and description of the family Lacipirellulaceae.</title>
        <authorList>
            <person name="Dedysh S.N."/>
            <person name="Kulichevskaya I.S."/>
            <person name="Beletsky A.V."/>
            <person name="Rakitin A.L."/>
            <person name="Mardanov A.V."/>
            <person name="Ivanova A.A."/>
            <person name="Saltykova V.X."/>
            <person name="Rijpstra W.I.C."/>
            <person name="Sinninghe Damste J.S."/>
            <person name="Ravin N.V."/>
        </authorList>
    </citation>
    <scope>NUCLEOTIDE SEQUENCE [LARGE SCALE GENOMIC DNA]</scope>
    <source>
        <strain evidence="2">PX69</strain>
    </source>
</reference>
<dbReference type="Proteomes" id="UP000326837">
    <property type="component" value="Chromosome"/>
</dbReference>
<name>A0A5K7XGC9_9BACT</name>
<dbReference type="EMBL" id="AP021861">
    <property type="protein sequence ID" value="BBO33961.1"/>
    <property type="molecule type" value="Genomic_DNA"/>
</dbReference>
<organism evidence="1 2">
    <name type="scientific">Lacipirellula parvula</name>
    <dbReference type="NCBI Taxonomy" id="2650471"/>
    <lineage>
        <taxon>Bacteria</taxon>
        <taxon>Pseudomonadati</taxon>
        <taxon>Planctomycetota</taxon>
        <taxon>Planctomycetia</taxon>
        <taxon>Pirellulales</taxon>
        <taxon>Lacipirellulaceae</taxon>
        <taxon>Lacipirellula</taxon>
    </lineage>
</organism>
<evidence type="ECO:0000313" key="2">
    <source>
        <dbReference type="Proteomes" id="UP000326837"/>
    </source>
</evidence>
<dbReference type="AlphaFoldDB" id="A0A5K7XGC9"/>
<proteinExistence type="predicted"/>
<gene>
    <name evidence="1" type="ORF">PLANPX_3573</name>
</gene>